<dbReference type="PANTHER" id="PTHR43784:SF2">
    <property type="entry name" value="GDSL-LIKE LIPASE_ACYLHYDROLASE, PUTATIVE (AFU_ORTHOLOGUE AFUA_2G00820)-RELATED"/>
    <property type="match status" value="1"/>
</dbReference>
<dbReference type="Gene3D" id="3.40.50.1110">
    <property type="entry name" value="SGNH hydrolase"/>
    <property type="match status" value="1"/>
</dbReference>
<reference evidence="2 3" key="1">
    <citation type="submission" date="2022-10" db="EMBL/GenBank/DDBJ databases">
        <title>The complete genomes of actinobacterial strains from the NBC collection.</title>
        <authorList>
            <person name="Joergensen T.S."/>
            <person name="Alvarez Arevalo M."/>
            <person name="Sterndorff E.B."/>
            <person name="Faurdal D."/>
            <person name="Vuksanovic O."/>
            <person name="Mourched A.-S."/>
            <person name="Charusanti P."/>
            <person name="Shaw S."/>
            <person name="Blin K."/>
            <person name="Weber T."/>
        </authorList>
    </citation>
    <scope>NUCLEOTIDE SEQUENCE [LARGE SCALE GENOMIC DNA]</scope>
    <source>
        <strain evidence="2 3">NBC_00396</strain>
    </source>
</reference>
<keyword evidence="2" id="KW-0378">Hydrolase</keyword>
<dbReference type="CDD" id="cd01830">
    <property type="entry name" value="XynE_like"/>
    <property type="match status" value="1"/>
</dbReference>
<name>A0ABZ1PHT1_9ACTN</name>
<protein>
    <submittedName>
        <fullName evidence="2">SGNH/GDSL hydrolase family protein</fullName>
    </submittedName>
</protein>
<dbReference type="InterPro" id="IPR036514">
    <property type="entry name" value="SGNH_hydro_sf"/>
</dbReference>
<dbReference type="Proteomes" id="UP001346877">
    <property type="component" value="Chromosome"/>
</dbReference>
<dbReference type="PANTHER" id="PTHR43784">
    <property type="entry name" value="GDSL-LIKE LIPASE/ACYLHYDROLASE, PUTATIVE (AFU_ORTHOLOGUE AFUA_2G00820)-RELATED"/>
    <property type="match status" value="1"/>
</dbReference>
<dbReference type="Pfam" id="PF13472">
    <property type="entry name" value="Lipase_GDSL_2"/>
    <property type="match status" value="1"/>
</dbReference>
<feature type="domain" description="SGNH hydrolase-type esterase" evidence="1">
    <location>
        <begin position="235"/>
        <end position="420"/>
    </location>
</feature>
<gene>
    <name evidence="2" type="ORF">OG375_04835</name>
</gene>
<proteinExistence type="predicted"/>
<evidence type="ECO:0000259" key="1">
    <source>
        <dbReference type="Pfam" id="PF13472"/>
    </source>
</evidence>
<dbReference type="SUPFAM" id="SSF52266">
    <property type="entry name" value="SGNH hydrolase"/>
    <property type="match status" value="1"/>
</dbReference>
<organism evidence="2 3">
    <name type="scientific">Micromonospora zamorensis</name>
    <dbReference type="NCBI Taxonomy" id="709883"/>
    <lineage>
        <taxon>Bacteria</taxon>
        <taxon>Bacillati</taxon>
        <taxon>Actinomycetota</taxon>
        <taxon>Actinomycetes</taxon>
        <taxon>Micromonosporales</taxon>
        <taxon>Micromonosporaceae</taxon>
        <taxon>Micromonospora</taxon>
    </lineage>
</organism>
<dbReference type="InterPro" id="IPR053140">
    <property type="entry name" value="GDSL_Rv0518-like"/>
</dbReference>
<dbReference type="RefSeq" id="WP_328372951.1">
    <property type="nucleotide sequence ID" value="NZ_CP107936.1"/>
</dbReference>
<accession>A0ABZ1PHT1</accession>
<keyword evidence="3" id="KW-1185">Reference proteome</keyword>
<evidence type="ECO:0000313" key="3">
    <source>
        <dbReference type="Proteomes" id="UP001346877"/>
    </source>
</evidence>
<dbReference type="EMBL" id="CP107941">
    <property type="protein sequence ID" value="WUI83679.1"/>
    <property type="molecule type" value="Genomic_DNA"/>
</dbReference>
<dbReference type="InterPro" id="IPR013830">
    <property type="entry name" value="SGNH_hydro"/>
</dbReference>
<dbReference type="GO" id="GO:0016787">
    <property type="term" value="F:hydrolase activity"/>
    <property type="evidence" value="ECO:0007669"/>
    <property type="project" value="UniProtKB-KW"/>
</dbReference>
<sequence>MSLEAFGGKPRAAPAANLTRLEQWAPLCVVDNMKPVKWLAVPGLVALLAATVAVTQAQAVPAPTAADGWISTWSTAHHDPRGTYPAQTTVRQVVRTSIGGTAARLRLSNVFGDRPLTLTDFHLAERSSGASIMAPTDRMVTFGGRTSVTIPAGGEATSDLVSFAVRAESDVAISFFMPEPTQNVSSHDFAFQDNYLADGNVTGAADLTVRETLGRYIIVSDLDVLNAAATGSLVAFGASITEGHNSSGNANQRYTNLLASRLNASGRTVGVANEGVAGNHLLGVGIGPSALDRFDRDVLSRSGVRWVIFADNPINDLASGREPTGEQLIGGLRQLIGRAHAAGVRFFCATLTPFEGNEHWRPAREVARGQYNDFVRSAGSGCDAVVDFDRATHDPAEPTRFLPAYDAGDHLHPNDAGMAAMANAVPIDLLGPAVPPAAPTTLAEAFNNVAITDDTNTGPGDFDGGGASFSAQALAAAGAAPGRSVTTGGVTLPWPATAGAGRPDNAIATDQSIMVPGSGNILAFLYSASYGSASGSGTIHYTDGTTQTYQVFSPDWFQSVTTETTVAVVSAYQNRQGNVRYDAPGTVFSAHITLAPGKSVAAVRLPVAGGTPVQAGLPTLHIFAAVVANR</sequence>
<evidence type="ECO:0000313" key="2">
    <source>
        <dbReference type="EMBL" id="WUI83679.1"/>
    </source>
</evidence>